<reference evidence="1" key="1">
    <citation type="submission" date="2020-03" db="EMBL/GenBank/DDBJ databases">
        <authorList>
            <person name="Weist P."/>
        </authorList>
    </citation>
    <scope>NUCLEOTIDE SEQUENCE</scope>
</reference>
<gene>
    <name evidence="1" type="ORF">PLEPLA_LOCUS27790</name>
</gene>
<comment type="caution">
    <text evidence="1">The sequence shown here is derived from an EMBL/GenBank/DDBJ whole genome shotgun (WGS) entry which is preliminary data.</text>
</comment>
<sequence length="259" mass="29086">MEGRVTDLERANENIVVAPPSVGDCSHQWTHKIPLQLAVFRGFVHCGAQRQKGCGRTPQQPSTATRRVPVENNPRISLTPPAPTDQTCWSSERKCSSDKLLLPTMMGSWVVWSCDNGYRRLVVLGQPHPVTLSTATSLTQVQDQPGNNPSWWWVVSHSDPTSCNPAQRGNIRKVFISGLAERWQSSWMEDDRHPFSMKLDGRQSQKSCCSLTALELVRGGANTQVERRWKHFWIGCRSPASPFPVGPLSDDGMTLWDRR</sequence>
<dbReference type="Proteomes" id="UP001153269">
    <property type="component" value="Unassembled WGS sequence"/>
</dbReference>
<dbReference type="EMBL" id="CADEAL010002383">
    <property type="protein sequence ID" value="CAB1440024.1"/>
    <property type="molecule type" value="Genomic_DNA"/>
</dbReference>
<proteinExistence type="predicted"/>
<evidence type="ECO:0000313" key="2">
    <source>
        <dbReference type="Proteomes" id="UP001153269"/>
    </source>
</evidence>
<accession>A0A9N7UX95</accession>
<dbReference type="AlphaFoldDB" id="A0A9N7UX95"/>
<organism evidence="1 2">
    <name type="scientific">Pleuronectes platessa</name>
    <name type="common">European plaice</name>
    <dbReference type="NCBI Taxonomy" id="8262"/>
    <lineage>
        <taxon>Eukaryota</taxon>
        <taxon>Metazoa</taxon>
        <taxon>Chordata</taxon>
        <taxon>Craniata</taxon>
        <taxon>Vertebrata</taxon>
        <taxon>Euteleostomi</taxon>
        <taxon>Actinopterygii</taxon>
        <taxon>Neopterygii</taxon>
        <taxon>Teleostei</taxon>
        <taxon>Neoteleostei</taxon>
        <taxon>Acanthomorphata</taxon>
        <taxon>Carangaria</taxon>
        <taxon>Pleuronectiformes</taxon>
        <taxon>Pleuronectoidei</taxon>
        <taxon>Pleuronectidae</taxon>
        <taxon>Pleuronectes</taxon>
    </lineage>
</organism>
<evidence type="ECO:0000313" key="1">
    <source>
        <dbReference type="EMBL" id="CAB1440024.1"/>
    </source>
</evidence>
<name>A0A9N7UX95_PLEPL</name>
<keyword evidence="2" id="KW-1185">Reference proteome</keyword>
<protein>
    <submittedName>
        <fullName evidence="1">Uncharacterized protein</fullName>
    </submittedName>
</protein>